<accession>A0A9W5R0C8</accession>
<dbReference type="Proteomes" id="UP000014028">
    <property type="component" value="Unassembled WGS sequence"/>
</dbReference>
<proteinExistence type="predicted"/>
<organism evidence="1 2">
    <name type="scientific">Bacillus cereus VD184</name>
    <dbReference type="NCBI Taxonomy" id="1053242"/>
    <lineage>
        <taxon>Bacteria</taxon>
        <taxon>Bacillati</taxon>
        <taxon>Bacillota</taxon>
        <taxon>Bacilli</taxon>
        <taxon>Bacillales</taxon>
        <taxon>Bacillaceae</taxon>
        <taxon>Bacillus</taxon>
        <taxon>Bacillus cereus group</taxon>
    </lineage>
</organism>
<protein>
    <submittedName>
        <fullName evidence="1">Uncharacterized protein</fullName>
    </submittedName>
</protein>
<evidence type="ECO:0000313" key="1">
    <source>
        <dbReference type="EMBL" id="EOQ01444.1"/>
    </source>
</evidence>
<sequence>MGPFKEAKYMDTTYILPKIESLFYMVVLRKFLIKISFCRKGEMKNDQNANIRT</sequence>
<dbReference type="AlphaFoldDB" id="A0A9W5R0C8"/>
<evidence type="ECO:0000313" key="2">
    <source>
        <dbReference type="Proteomes" id="UP000014028"/>
    </source>
</evidence>
<gene>
    <name evidence="1" type="ORF">IKC_06221</name>
</gene>
<name>A0A9W5R0C8_BACCE</name>
<comment type="caution">
    <text evidence="1">The sequence shown here is derived from an EMBL/GenBank/DDBJ whole genome shotgun (WGS) entry which is preliminary data.</text>
</comment>
<reference evidence="1 2" key="1">
    <citation type="submission" date="2012-12" db="EMBL/GenBank/DDBJ databases">
        <title>The Genome Sequence of Bacillus cereus VD184.</title>
        <authorList>
            <consortium name="The Broad Institute Genome Sequencing Platform"/>
            <consortium name="The Broad Institute Genome Sequencing Center for Infectious Disease"/>
            <person name="Feldgarden M."/>
            <person name="Van der Auwera G.A."/>
            <person name="Mahillon J."/>
            <person name="Duprez V."/>
            <person name="Timmery S."/>
            <person name="Mattelet C."/>
            <person name="Dierick K."/>
            <person name="Sun M."/>
            <person name="Yu Z."/>
            <person name="Zhu L."/>
            <person name="Hu X."/>
            <person name="Shank E.B."/>
            <person name="Swiecicka I."/>
            <person name="Hansen B.M."/>
            <person name="Andrup L."/>
            <person name="Walker B."/>
            <person name="Young S.K."/>
            <person name="Zeng Q."/>
            <person name="Gargeya S."/>
            <person name="Fitzgerald M."/>
            <person name="Haas B."/>
            <person name="Abouelleil A."/>
            <person name="Alvarado L."/>
            <person name="Arachchi H.M."/>
            <person name="Berlin A.M."/>
            <person name="Chapman S.B."/>
            <person name="Dewar J."/>
            <person name="Goldberg J."/>
            <person name="Griggs A."/>
            <person name="Gujja S."/>
            <person name="Hansen M."/>
            <person name="Howarth C."/>
            <person name="Imamovic A."/>
            <person name="Larimer J."/>
            <person name="McCowan C."/>
            <person name="Murphy C."/>
            <person name="Neiman D."/>
            <person name="Pearson M."/>
            <person name="Priest M."/>
            <person name="Roberts A."/>
            <person name="Saif S."/>
            <person name="Shea T."/>
            <person name="Sisk P."/>
            <person name="Sykes S."/>
            <person name="Wortman J."/>
            <person name="Nusbaum C."/>
            <person name="Birren B."/>
        </authorList>
    </citation>
    <scope>NUCLEOTIDE SEQUENCE [LARGE SCALE GENOMIC DNA]</scope>
    <source>
        <strain evidence="1 2">VD184</strain>
    </source>
</reference>
<dbReference type="EMBL" id="AHFK01000108">
    <property type="protein sequence ID" value="EOQ01444.1"/>
    <property type="molecule type" value="Genomic_DNA"/>
</dbReference>